<gene>
    <name evidence="12" type="ORF">SLEP1_g44396</name>
</gene>
<protein>
    <recommendedName>
        <fullName evidence="11">Leucine-rich repeat-containing N-terminal plant-type domain-containing protein</fullName>
    </recommendedName>
</protein>
<evidence type="ECO:0000256" key="2">
    <source>
        <dbReference type="ARBA" id="ARBA00022614"/>
    </source>
</evidence>
<evidence type="ECO:0000259" key="11">
    <source>
        <dbReference type="Pfam" id="PF08263"/>
    </source>
</evidence>
<keyword evidence="3" id="KW-0812">Transmembrane</keyword>
<evidence type="ECO:0000256" key="3">
    <source>
        <dbReference type="ARBA" id="ARBA00022692"/>
    </source>
</evidence>
<dbReference type="PANTHER" id="PTHR48063">
    <property type="entry name" value="LRR RECEPTOR-LIKE KINASE"/>
    <property type="match status" value="1"/>
</dbReference>
<proteinExistence type="predicted"/>
<dbReference type="PROSITE" id="PS51450">
    <property type="entry name" value="LRR"/>
    <property type="match status" value="1"/>
</dbReference>
<comment type="caution">
    <text evidence="12">The sequence shown here is derived from an EMBL/GenBank/DDBJ whole genome shotgun (WGS) entry which is preliminary data.</text>
</comment>
<evidence type="ECO:0000256" key="8">
    <source>
        <dbReference type="ARBA" id="ARBA00023170"/>
    </source>
</evidence>
<reference evidence="12 13" key="1">
    <citation type="journal article" date="2021" name="Commun. Biol.">
        <title>The genome of Shorea leprosula (Dipterocarpaceae) highlights the ecological relevance of drought in aseasonal tropical rainforests.</title>
        <authorList>
            <person name="Ng K.K.S."/>
            <person name="Kobayashi M.J."/>
            <person name="Fawcett J.A."/>
            <person name="Hatakeyama M."/>
            <person name="Paape T."/>
            <person name="Ng C.H."/>
            <person name="Ang C.C."/>
            <person name="Tnah L.H."/>
            <person name="Lee C.T."/>
            <person name="Nishiyama T."/>
            <person name="Sese J."/>
            <person name="O'Brien M.J."/>
            <person name="Copetti D."/>
            <person name="Mohd Noor M.I."/>
            <person name="Ong R.C."/>
            <person name="Putra M."/>
            <person name="Sireger I.Z."/>
            <person name="Indrioko S."/>
            <person name="Kosugi Y."/>
            <person name="Izuno A."/>
            <person name="Isagi Y."/>
            <person name="Lee S.L."/>
            <person name="Shimizu K.K."/>
        </authorList>
    </citation>
    <scope>NUCLEOTIDE SEQUENCE [LARGE SCALE GENOMIC DNA]</scope>
    <source>
        <strain evidence="12">214</strain>
    </source>
</reference>
<dbReference type="Pfam" id="PF08263">
    <property type="entry name" value="LRRNT_2"/>
    <property type="match status" value="1"/>
</dbReference>
<dbReference type="Proteomes" id="UP001054252">
    <property type="component" value="Unassembled WGS sequence"/>
</dbReference>
<keyword evidence="5" id="KW-0677">Repeat</keyword>
<dbReference type="InterPro" id="IPR046956">
    <property type="entry name" value="RLP23-like"/>
</dbReference>
<dbReference type="SUPFAM" id="SSF52058">
    <property type="entry name" value="L domain-like"/>
    <property type="match status" value="1"/>
</dbReference>
<keyword evidence="4 10" id="KW-0732">Signal</keyword>
<keyword evidence="9" id="KW-0325">Glycoprotein</keyword>
<keyword evidence="13" id="KW-1185">Reference proteome</keyword>
<organism evidence="12 13">
    <name type="scientific">Rubroshorea leprosula</name>
    <dbReference type="NCBI Taxonomy" id="152421"/>
    <lineage>
        <taxon>Eukaryota</taxon>
        <taxon>Viridiplantae</taxon>
        <taxon>Streptophyta</taxon>
        <taxon>Embryophyta</taxon>
        <taxon>Tracheophyta</taxon>
        <taxon>Spermatophyta</taxon>
        <taxon>Magnoliopsida</taxon>
        <taxon>eudicotyledons</taxon>
        <taxon>Gunneridae</taxon>
        <taxon>Pentapetalae</taxon>
        <taxon>rosids</taxon>
        <taxon>malvids</taxon>
        <taxon>Malvales</taxon>
        <taxon>Dipterocarpaceae</taxon>
        <taxon>Rubroshorea</taxon>
    </lineage>
</organism>
<evidence type="ECO:0000256" key="10">
    <source>
        <dbReference type="SAM" id="SignalP"/>
    </source>
</evidence>
<evidence type="ECO:0000256" key="4">
    <source>
        <dbReference type="ARBA" id="ARBA00022729"/>
    </source>
</evidence>
<keyword evidence="7" id="KW-0472">Membrane</keyword>
<keyword evidence="6" id="KW-1133">Transmembrane helix</keyword>
<feature type="domain" description="Leucine-rich repeat-containing N-terminal plant-type" evidence="11">
    <location>
        <begin position="24"/>
        <end position="62"/>
    </location>
</feature>
<evidence type="ECO:0000256" key="5">
    <source>
        <dbReference type="ARBA" id="ARBA00022737"/>
    </source>
</evidence>
<dbReference type="InterPro" id="IPR032675">
    <property type="entry name" value="LRR_dom_sf"/>
</dbReference>
<dbReference type="InterPro" id="IPR013210">
    <property type="entry name" value="LRR_N_plant-typ"/>
</dbReference>
<feature type="chain" id="PRO_5043865187" description="Leucine-rich repeat-containing N-terminal plant-type domain-containing protein" evidence="10">
    <location>
        <begin position="21"/>
        <end position="230"/>
    </location>
</feature>
<dbReference type="EMBL" id="BPVZ01000115">
    <property type="protein sequence ID" value="GKV36248.1"/>
    <property type="molecule type" value="Genomic_DNA"/>
</dbReference>
<dbReference type="PANTHER" id="PTHR48063:SF98">
    <property type="entry name" value="LRR RECEPTOR-LIKE SERINE_THREONINE-PROTEIN KINASE FLS2"/>
    <property type="match status" value="1"/>
</dbReference>
<dbReference type="AlphaFoldDB" id="A0AAV5LG32"/>
<evidence type="ECO:0000256" key="9">
    <source>
        <dbReference type="ARBA" id="ARBA00023180"/>
    </source>
</evidence>
<name>A0AAV5LG32_9ROSI</name>
<evidence type="ECO:0000313" key="12">
    <source>
        <dbReference type="EMBL" id="GKV36248.1"/>
    </source>
</evidence>
<keyword evidence="8" id="KW-0675">Receptor</keyword>
<comment type="subcellular location">
    <subcellularLocation>
        <location evidence="1">Membrane</location>
        <topology evidence="1">Single-pass type I membrane protein</topology>
    </subcellularLocation>
</comment>
<evidence type="ECO:0000313" key="13">
    <source>
        <dbReference type="Proteomes" id="UP001054252"/>
    </source>
</evidence>
<dbReference type="Pfam" id="PF00560">
    <property type="entry name" value="LRR_1"/>
    <property type="match status" value="3"/>
</dbReference>
<dbReference type="GO" id="GO:0016020">
    <property type="term" value="C:membrane"/>
    <property type="evidence" value="ECO:0007669"/>
    <property type="project" value="UniProtKB-SubCell"/>
</dbReference>
<accession>A0AAV5LG32</accession>
<sequence>MNLLTTLFFGFLSLTGFCNGICMEEERQALLELKQGLVDHADRLSSWVASNGECCKWKGVVCHNLTDRVLQLHLSAPTQIVDLYDSVTLQLFGKISPSLLHLKHLSYLNLSNNDFGGIQIPKFFGSLKSLKFLDLSNAGFAGKIPPHLGNLSNLQYLSLRDNDLLHDENLHWLSGLSLLKHLDLSFNNLNKASNWFHFVNTLPSLLELHLAGSHLPKGQAEAFSSELGYA</sequence>
<keyword evidence="2" id="KW-0433">Leucine-rich repeat</keyword>
<evidence type="ECO:0000256" key="1">
    <source>
        <dbReference type="ARBA" id="ARBA00004479"/>
    </source>
</evidence>
<evidence type="ECO:0000256" key="7">
    <source>
        <dbReference type="ARBA" id="ARBA00023136"/>
    </source>
</evidence>
<dbReference type="InterPro" id="IPR001611">
    <property type="entry name" value="Leu-rich_rpt"/>
</dbReference>
<feature type="signal peptide" evidence="10">
    <location>
        <begin position="1"/>
        <end position="20"/>
    </location>
</feature>
<dbReference type="Gene3D" id="3.80.10.10">
    <property type="entry name" value="Ribonuclease Inhibitor"/>
    <property type="match status" value="1"/>
</dbReference>
<evidence type="ECO:0000256" key="6">
    <source>
        <dbReference type="ARBA" id="ARBA00022989"/>
    </source>
</evidence>